<organism evidence="1">
    <name type="scientific">viral metagenome</name>
    <dbReference type="NCBI Taxonomy" id="1070528"/>
    <lineage>
        <taxon>unclassified sequences</taxon>
        <taxon>metagenomes</taxon>
        <taxon>organismal metagenomes</taxon>
    </lineage>
</organism>
<proteinExistence type="predicted"/>
<protein>
    <submittedName>
        <fullName evidence="1">Uncharacterized protein</fullName>
    </submittedName>
</protein>
<name>A0A6C0JSL5_9ZZZZ</name>
<dbReference type="EMBL" id="MN740687">
    <property type="protein sequence ID" value="QHU07806.1"/>
    <property type="molecule type" value="Genomic_DNA"/>
</dbReference>
<accession>A0A6C0JSL5</accession>
<reference evidence="1" key="1">
    <citation type="journal article" date="2020" name="Nature">
        <title>Giant virus diversity and host interactions through global metagenomics.</title>
        <authorList>
            <person name="Schulz F."/>
            <person name="Roux S."/>
            <person name="Paez-Espino D."/>
            <person name="Jungbluth S."/>
            <person name="Walsh D.A."/>
            <person name="Denef V.J."/>
            <person name="McMahon K.D."/>
            <person name="Konstantinidis K.T."/>
            <person name="Eloe-Fadrosh E.A."/>
            <person name="Kyrpides N.C."/>
            <person name="Woyke T."/>
        </authorList>
    </citation>
    <scope>NUCLEOTIDE SEQUENCE</scope>
    <source>
        <strain evidence="1">GVMAG-S-1041349-163</strain>
    </source>
</reference>
<sequence>MSKREYYNIPDNFPFDVLIKGGNIKIDGKKIKVPRLTDSRIKALTRMIFKSWWISMRLSFIFFKDGRYEGLKYFFGLDWSALKVERLIHMLSLFTTNKYDEDGYDENGYDIDGYDRDGWTKEMERKFLRNLRWKELKM</sequence>
<dbReference type="AlphaFoldDB" id="A0A6C0JSL5"/>
<evidence type="ECO:0000313" key="1">
    <source>
        <dbReference type="EMBL" id="QHU07806.1"/>
    </source>
</evidence>